<dbReference type="Proteomes" id="UP000034164">
    <property type="component" value="Unassembled WGS sequence"/>
</dbReference>
<gene>
    <name evidence="1" type="ORF">EMCG_08408</name>
</gene>
<evidence type="ECO:0000313" key="2">
    <source>
        <dbReference type="Proteomes" id="UP000034164"/>
    </source>
</evidence>
<accession>A0A0G2I6B3</accession>
<reference evidence="2" key="1">
    <citation type="journal article" date="2015" name="PLoS Genet.">
        <title>The dynamic genome and transcriptome of the human fungal pathogen Blastomyces and close relative Emmonsia.</title>
        <authorList>
            <person name="Munoz J.F."/>
            <person name="Gauthier G.M."/>
            <person name="Desjardins C.A."/>
            <person name="Gallo J.E."/>
            <person name="Holder J."/>
            <person name="Sullivan T.D."/>
            <person name="Marty A.J."/>
            <person name="Carmen J.C."/>
            <person name="Chen Z."/>
            <person name="Ding L."/>
            <person name="Gujja S."/>
            <person name="Magrini V."/>
            <person name="Misas E."/>
            <person name="Mitreva M."/>
            <person name="Priest M."/>
            <person name="Saif S."/>
            <person name="Whiston E.A."/>
            <person name="Young S."/>
            <person name="Zeng Q."/>
            <person name="Goldman W.E."/>
            <person name="Mardis E.R."/>
            <person name="Taylor J.W."/>
            <person name="McEwen J.G."/>
            <person name="Clay O.K."/>
            <person name="Klein B.S."/>
            <person name="Cuomo C.A."/>
        </authorList>
    </citation>
    <scope>NUCLEOTIDE SEQUENCE [LARGE SCALE GENOMIC DNA]</scope>
    <source>
        <strain evidence="2">UAMH 3008</strain>
    </source>
</reference>
<name>A0A0G2I6B3_9EURO</name>
<dbReference type="EMBL" id="LCZI01000571">
    <property type="protein sequence ID" value="KKZ65785.1"/>
    <property type="molecule type" value="Genomic_DNA"/>
</dbReference>
<dbReference type="AlphaFoldDB" id="A0A0G2I6B3"/>
<comment type="caution">
    <text evidence="1">The sequence shown here is derived from an EMBL/GenBank/DDBJ whole genome shotgun (WGS) entry which is preliminary data.</text>
</comment>
<organism evidence="1 2">
    <name type="scientific">[Emmonsia] crescens</name>
    <dbReference type="NCBI Taxonomy" id="73230"/>
    <lineage>
        <taxon>Eukaryota</taxon>
        <taxon>Fungi</taxon>
        <taxon>Dikarya</taxon>
        <taxon>Ascomycota</taxon>
        <taxon>Pezizomycotina</taxon>
        <taxon>Eurotiomycetes</taxon>
        <taxon>Eurotiomycetidae</taxon>
        <taxon>Onygenales</taxon>
        <taxon>Ajellomycetaceae</taxon>
        <taxon>Emergomyces</taxon>
    </lineage>
</organism>
<evidence type="ECO:0000313" key="1">
    <source>
        <dbReference type="EMBL" id="KKZ65785.1"/>
    </source>
</evidence>
<sequence length="89" mass="10306">MRWRASQRRNHPYASWRRRRGSALHASMRMGSYCWVWMGMGMGILAWRVVAVAVAVAVEEELRAVRAVVAAKEMEKPRVPLALTHIYLR</sequence>
<proteinExistence type="predicted"/>
<dbReference type="VEuPathDB" id="FungiDB:EMCG_08408"/>
<protein>
    <submittedName>
        <fullName evidence="1">Uncharacterized protein</fullName>
    </submittedName>
</protein>